<dbReference type="Pfam" id="PF01965">
    <property type="entry name" value="DJ-1_PfpI"/>
    <property type="match status" value="1"/>
</dbReference>
<reference evidence="2" key="1">
    <citation type="submission" date="2019-03" db="EMBL/GenBank/DDBJ databases">
        <title>Single cell metagenomics reveals metabolic interactions within the superorganism composed of flagellate Streblomastix strix and complex community of Bacteroidetes bacteria on its surface.</title>
        <authorList>
            <person name="Treitli S.C."/>
            <person name="Kolisko M."/>
            <person name="Husnik F."/>
            <person name="Keeling P."/>
            <person name="Hampl V."/>
        </authorList>
    </citation>
    <scope>NUCLEOTIDE SEQUENCE</scope>
    <source>
        <strain evidence="2">STM</strain>
    </source>
</reference>
<protein>
    <recommendedName>
        <fullName evidence="1">DJ-1/PfpI domain-containing protein</fullName>
    </recommendedName>
</protein>
<organism evidence="2">
    <name type="scientific">termite gut metagenome</name>
    <dbReference type="NCBI Taxonomy" id="433724"/>
    <lineage>
        <taxon>unclassified sequences</taxon>
        <taxon>metagenomes</taxon>
        <taxon>organismal metagenomes</taxon>
    </lineage>
</organism>
<feature type="domain" description="DJ-1/PfpI" evidence="1">
    <location>
        <begin position="3"/>
        <end position="164"/>
    </location>
</feature>
<name>A0A5J4S8D9_9ZZZZ</name>
<gene>
    <name evidence="2" type="ORF">EZS27_009857</name>
</gene>
<evidence type="ECO:0000313" key="2">
    <source>
        <dbReference type="EMBL" id="KAA6342384.1"/>
    </source>
</evidence>
<sequence>MAKKVAVLVVNPVNGSGLFQYLEAFFENSIPYKTFAVAETTHVKTNSGICMQTDDVVANLKGHEAEYDALTFACGDAMPKFGENADKQYNQDMLTVMKRFNDKEKIIIGHCAAAMLFDNVGIGEGKRVALHPYGKPRVKKVIGTDEQSVIDGNLYTAQTESSIWTLIPGILKALK</sequence>
<comment type="caution">
    <text evidence="2">The sequence shown here is derived from an EMBL/GenBank/DDBJ whole genome shotgun (WGS) entry which is preliminary data.</text>
</comment>
<dbReference type="Gene3D" id="3.40.50.880">
    <property type="match status" value="1"/>
</dbReference>
<dbReference type="InterPro" id="IPR029062">
    <property type="entry name" value="Class_I_gatase-like"/>
</dbReference>
<evidence type="ECO:0000259" key="1">
    <source>
        <dbReference type="Pfam" id="PF01965"/>
    </source>
</evidence>
<dbReference type="InterPro" id="IPR002818">
    <property type="entry name" value="DJ-1/PfpI"/>
</dbReference>
<proteinExistence type="predicted"/>
<dbReference type="AlphaFoldDB" id="A0A5J4S8D9"/>
<accession>A0A5J4S8D9</accession>
<dbReference type="EMBL" id="SNRY01000329">
    <property type="protein sequence ID" value="KAA6342384.1"/>
    <property type="molecule type" value="Genomic_DNA"/>
</dbReference>
<dbReference type="SUPFAM" id="SSF52317">
    <property type="entry name" value="Class I glutamine amidotransferase-like"/>
    <property type="match status" value="1"/>
</dbReference>